<dbReference type="Pfam" id="PF20152">
    <property type="entry name" value="DUF6534"/>
    <property type="match status" value="1"/>
</dbReference>
<feature type="transmembrane region" description="Helical" evidence="1">
    <location>
        <begin position="20"/>
        <end position="47"/>
    </location>
</feature>
<feature type="transmembrane region" description="Helical" evidence="1">
    <location>
        <begin position="59"/>
        <end position="80"/>
    </location>
</feature>
<dbReference type="PANTHER" id="PTHR40465">
    <property type="entry name" value="CHROMOSOME 1, WHOLE GENOME SHOTGUN SEQUENCE"/>
    <property type="match status" value="1"/>
</dbReference>
<feature type="transmembrane region" description="Helical" evidence="1">
    <location>
        <begin position="231"/>
        <end position="255"/>
    </location>
</feature>
<feature type="transmembrane region" description="Helical" evidence="1">
    <location>
        <begin position="194"/>
        <end position="219"/>
    </location>
</feature>
<keyword evidence="1" id="KW-0812">Transmembrane</keyword>
<reference evidence="3 4" key="1">
    <citation type="submission" date="2024-02" db="EMBL/GenBank/DDBJ databases">
        <title>A draft genome for the cacao thread blight pathogen Marasmius crinis-equi.</title>
        <authorList>
            <person name="Cohen S.P."/>
            <person name="Baruah I.K."/>
            <person name="Amoako-Attah I."/>
            <person name="Bukari Y."/>
            <person name="Meinhardt L.W."/>
            <person name="Bailey B.A."/>
        </authorList>
    </citation>
    <scope>NUCLEOTIDE SEQUENCE [LARGE SCALE GENOMIC DNA]</scope>
    <source>
        <strain evidence="3 4">GH-76</strain>
    </source>
</reference>
<evidence type="ECO:0000256" key="1">
    <source>
        <dbReference type="SAM" id="Phobius"/>
    </source>
</evidence>
<feature type="transmembrane region" description="Helical" evidence="1">
    <location>
        <begin position="134"/>
        <end position="162"/>
    </location>
</feature>
<dbReference type="PANTHER" id="PTHR40465:SF1">
    <property type="entry name" value="DUF6534 DOMAIN-CONTAINING PROTEIN"/>
    <property type="match status" value="1"/>
</dbReference>
<sequence>MSSTSIPFSLPLPAGITLDSTLGMLFVATVLSSIFYGVTLLQTLIYFGMYTKDRLLLKALVTALWFVSLPGSRYAVYGIVCTRGIYLVTFFANPLGALSMVWSMAASPVISSIIAFIVHLFLAYRIKQLVRTPLWNAIACIVAVVSLFPMGTPLLLFLIIALETDNVLLSSRFLNNMNLMSQASGVNDTPSLRWVVITTTSTSSAIDLFIALTICYQLYQERSKVKSTQGMINIISLYVITSGMITTLVNMVSLITSKYLAANETEVVQIFNSMIPKAYVNTLMAT</sequence>
<dbReference type="Proteomes" id="UP001465976">
    <property type="component" value="Unassembled WGS sequence"/>
</dbReference>
<name>A0ABR3F3Q4_9AGAR</name>
<dbReference type="EMBL" id="JBAHYK010001062">
    <property type="protein sequence ID" value="KAL0569735.1"/>
    <property type="molecule type" value="Genomic_DNA"/>
</dbReference>
<proteinExistence type="predicted"/>
<evidence type="ECO:0000313" key="3">
    <source>
        <dbReference type="EMBL" id="KAL0569735.1"/>
    </source>
</evidence>
<keyword evidence="1" id="KW-1133">Transmembrane helix</keyword>
<feature type="domain" description="DUF6534" evidence="2">
    <location>
        <begin position="204"/>
        <end position="286"/>
    </location>
</feature>
<feature type="transmembrane region" description="Helical" evidence="1">
    <location>
        <begin position="100"/>
        <end position="122"/>
    </location>
</feature>
<evidence type="ECO:0000313" key="4">
    <source>
        <dbReference type="Proteomes" id="UP001465976"/>
    </source>
</evidence>
<keyword evidence="1" id="KW-0472">Membrane</keyword>
<evidence type="ECO:0000259" key="2">
    <source>
        <dbReference type="Pfam" id="PF20152"/>
    </source>
</evidence>
<keyword evidence="4" id="KW-1185">Reference proteome</keyword>
<protein>
    <recommendedName>
        <fullName evidence="2">DUF6534 domain-containing protein</fullName>
    </recommendedName>
</protein>
<gene>
    <name evidence="3" type="ORF">V5O48_012233</name>
</gene>
<dbReference type="InterPro" id="IPR045339">
    <property type="entry name" value="DUF6534"/>
</dbReference>
<organism evidence="3 4">
    <name type="scientific">Marasmius crinis-equi</name>
    <dbReference type="NCBI Taxonomy" id="585013"/>
    <lineage>
        <taxon>Eukaryota</taxon>
        <taxon>Fungi</taxon>
        <taxon>Dikarya</taxon>
        <taxon>Basidiomycota</taxon>
        <taxon>Agaricomycotina</taxon>
        <taxon>Agaricomycetes</taxon>
        <taxon>Agaricomycetidae</taxon>
        <taxon>Agaricales</taxon>
        <taxon>Marasmiineae</taxon>
        <taxon>Marasmiaceae</taxon>
        <taxon>Marasmius</taxon>
    </lineage>
</organism>
<accession>A0ABR3F3Q4</accession>
<comment type="caution">
    <text evidence="3">The sequence shown here is derived from an EMBL/GenBank/DDBJ whole genome shotgun (WGS) entry which is preliminary data.</text>
</comment>